<comment type="caution">
    <text evidence="10">The sequence shown here is derived from an EMBL/GenBank/DDBJ whole genome shotgun (WGS) entry which is preliminary data.</text>
</comment>
<dbReference type="EC" id="1.4.3.-" evidence="6"/>
<keyword evidence="8" id="KW-0732">Signal</keyword>
<feature type="binding site" evidence="5">
    <location>
        <position position="400"/>
    </location>
    <ligand>
        <name>substrate</name>
    </ligand>
</feature>
<evidence type="ECO:0000256" key="4">
    <source>
        <dbReference type="ARBA" id="ARBA00048448"/>
    </source>
</evidence>
<dbReference type="SUPFAM" id="SSF51905">
    <property type="entry name" value="FAD/NAD(P)-binding domain"/>
    <property type="match status" value="1"/>
</dbReference>
<dbReference type="STRING" id="1306861.A0A4U6XGC4"/>
<dbReference type="Proteomes" id="UP000310108">
    <property type="component" value="Unassembled WGS sequence"/>
</dbReference>
<evidence type="ECO:0000256" key="7">
    <source>
        <dbReference type="SAM" id="MobiDB-lite"/>
    </source>
</evidence>
<evidence type="ECO:0000256" key="3">
    <source>
        <dbReference type="ARBA" id="ARBA00023002"/>
    </source>
</evidence>
<sequence>MKPIAPTVGILTLLTPALGLAVGHEGVLVRSSTNPTNPGLDPTQGNPATEIPDVPSENEVDIIVVGGGFSGVMAAYDAAQAGHKTLVLEARHRIGGRSQTQALHGAPDKLVELGATWINKITQPLSYALCEQFGLETAEQYTTGDVISQIANGSVHRTPQTLNQTGEPSPADLFNGLIAAAANNTDIYNFDEFPEDEDVTLAEWVAQQGLWDEPGVKEAAGSLTSALVGRMPHELGAHYILDYIKSGKGLVSLTTEGEFGAQSLKVKKGTSAIADALVGTMEEGSVKVNSPVNRVVQLGGGEGVLVTTIHGQTYKAKKVIVAIPTNTYSRIHFTPPLPASKRGLATRTMPGIYAKVILSYPAPWWREAGLVGKVFSEVGPISFGWDTSDLETEQYSLAFFVAGDFAAAWHELTDLGREEAIVEHLATLVGPGLADEARNLAEYNAVEWTKEEYLWGAPTSSMGPGMLRKYGVSLRESFGDLHFGGGETAFEWKGYLEGALTSGKRVAKEVIEALDSDR</sequence>
<dbReference type="AlphaFoldDB" id="A0A4U6XGC4"/>
<evidence type="ECO:0000313" key="10">
    <source>
        <dbReference type="EMBL" id="TKW54543.1"/>
    </source>
</evidence>
<feature type="region of interest" description="Disordered" evidence="7">
    <location>
        <begin position="31"/>
        <end position="55"/>
    </location>
</feature>
<feature type="compositionally biased region" description="Polar residues" evidence="7">
    <location>
        <begin position="31"/>
        <end position="47"/>
    </location>
</feature>
<comment type="similarity">
    <text evidence="2 6">Belongs to the flavin monoamine oxidase family.</text>
</comment>
<comment type="catalytic activity">
    <reaction evidence="4">
        <text>a secondary aliphatic amine + O2 + H2O = a primary amine + an aldehyde + H2O2</text>
        <dbReference type="Rhea" id="RHEA:26414"/>
        <dbReference type="ChEBI" id="CHEBI:15377"/>
        <dbReference type="ChEBI" id="CHEBI:15379"/>
        <dbReference type="ChEBI" id="CHEBI:16240"/>
        <dbReference type="ChEBI" id="CHEBI:17478"/>
        <dbReference type="ChEBI" id="CHEBI:58855"/>
        <dbReference type="ChEBI" id="CHEBI:65296"/>
        <dbReference type="EC" id="1.4.3.4"/>
    </reaction>
</comment>
<evidence type="ECO:0000256" key="6">
    <source>
        <dbReference type="RuleBase" id="RU362067"/>
    </source>
</evidence>
<keyword evidence="3 6" id="KW-0560">Oxidoreductase</keyword>
<dbReference type="OrthoDB" id="5046242at2759"/>
<dbReference type="PRINTS" id="PR00757">
    <property type="entry name" value="AMINEOXDASEF"/>
</dbReference>
<dbReference type="PANTHER" id="PTHR43563:SF14">
    <property type="entry name" value="AMINE OXIDASE"/>
    <property type="match status" value="1"/>
</dbReference>
<feature type="domain" description="Amine oxidase" evidence="9">
    <location>
        <begin position="69"/>
        <end position="511"/>
    </location>
</feature>
<dbReference type="GO" id="GO:0097621">
    <property type="term" value="F:monoamine oxidase activity"/>
    <property type="evidence" value="ECO:0007669"/>
    <property type="project" value="UniProtKB-EC"/>
</dbReference>
<keyword evidence="6" id="KW-0274">FAD</keyword>
<dbReference type="InterPro" id="IPR036188">
    <property type="entry name" value="FAD/NAD-bd_sf"/>
</dbReference>
<evidence type="ECO:0000256" key="2">
    <source>
        <dbReference type="ARBA" id="ARBA00005995"/>
    </source>
</evidence>
<evidence type="ECO:0000259" key="9">
    <source>
        <dbReference type="Pfam" id="PF01593"/>
    </source>
</evidence>
<dbReference type="SUPFAM" id="SSF54373">
    <property type="entry name" value="FAD-linked reductases, C-terminal domain"/>
    <property type="match status" value="1"/>
</dbReference>
<dbReference type="InterPro" id="IPR001613">
    <property type="entry name" value="Flavin_amine_oxidase"/>
</dbReference>
<feature type="binding site" evidence="5">
    <location>
        <position position="70"/>
    </location>
    <ligand>
        <name>FAD</name>
        <dbReference type="ChEBI" id="CHEBI:57692"/>
    </ligand>
</feature>
<evidence type="ECO:0000313" key="11">
    <source>
        <dbReference type="Proteomes" id="UP000310108"/>
    </source>
</evidence>
<proteinExistence type="inferred from homology"/>
<feature type="binding site" evidence="5">
    <location>
        <position position="292"/>
    </location>
    <ligand>
        <name>FAD</name>
        <dbReference type="ChEBI" id="CHEBI:57692"/>
    </ligand>
</feature>
<feature type="binding site" evidence="5">
    <location>
        <position position="487"/>
    </location>
    <ligand>
        <name>FAD</name>
        <dbReference type="ChEBI" id="CHEBI:57692"/>
    </ligand>
</feature>
<keyword evidence="6" id="KW-0285">Flavoprotein</keyword>
<name>A0A4U6XGC4_9PEZI</name>
<feature type="chain" id="PRO_5020600712" description="Amine oxidase" evidence="8">
    <location>
        <begin position="20"/>
        <end position="518"/>
    </location>
</feature>
<dbReference type="EMBL" id="PJEX01000131">
    <property type="protein sequence ID" value="TKW54543.1"/>
    <property type="molecule type" value="Genomic_DNA"/>
</dbReference>
<gene>
    <name evidence="10" type="primary">maoA</name>
    <name evidence="10" type="ORF">CTA1_2275</name>
</gene>
<comment type="cofactor">
    <cofactor evidence="1 6">
        <name>FAD</name>
        <dbReference type="ChEBI" id="CHEBI:57692"/>
    </cofactor>
</comment>
<accession>A0A4U6XGC4</accession>
<feature type="signal peptide" evidence="8">
    <location>
        <begin position="1"/>
        <end position="19"/>
    </location>
</feature>
<dbReference type="Gene3D" id="3.50.50.60">
    <property type="entry name" value="FAD/NAD(P)-binding domain"/>
    <property type="match status" value="1"/>
</dbReference>
<keyword evidence="11" id="KW-1185">Reference proteome</keyword>
<dbReference type="PANTHER" id="PTHR43563">
    <property type="entry name" value="AMINE OXIDASE"/>
    <property type="match status" value="1"/>
</dbReference>
<dbReference type="Pfam" id="PF01593">
    <property type="entry name" value="Amino_oxidase"/>
    <property type="match status" value="1"/>
</dbReference>
<organism evidence="10 11">
    <name type="scientific">Colletotrichum tanaceti</name>
    <dbReference type="NCBI Taxonomy" id="1306861"/>
    <lineage>
        <taxon>Eukaryota</taxon>
        <taxon>Fungi</taxon>
        <taxon>Dikarya</taxon>
        <taxon>Ascomycota</taxon>
        <taxon>Pezizomycotina</taxon>
        <taxon>Sordariomycetes</taxon>
        <taxon>Hypocreomycetidae</taxon>
        <taxon>Glomerellales</taxon>
        <taxon>Glomerellaceae</taxon>
        <taxon>Colletotrichum</taxon>
        <taxon>Colletotrichum destructivum species complex</taxon>
    </lineage>
</organism>
<protein>
    <recommendedName>
        <fullName evidence="6">Amine oxidase</fullName>
        <ecNumber evidence="6">1.4.3.-</ecNumber>
    </recommendedName>
</protein>
<evidence type="ECO:0000256" key="5">
    <source>
        <dbReference type="PIRSR" id="PIRSR601613-1"/>
    </source>
</evidence>
<evidence type="ECO:0000256" key="1">
    <source>
        <dbReference type="ARBA" id="ARBA00001974"/>
    </source>
</evidence>
<dbReference type="InterPro" id="IPR002937">
    <property type="entry name" value="Amino_oxidase"/>
</dbReference>
<reference evidence="10 11" key="1">
    <citation type="journal article" date="2019" name="PLoS ONE">
        <title>Comparative genome analysis indicates high evolutionary potential of pathogenicity genes in Colletotrichum tanaceti.</title>
        <authorList>
            <person name="Lelwala R.V."/>
            <person name="Korhonen P.K."/>
            <person name="Young N.D."/>
            <person name="Scott J.B."/>
            <person name="Ades P.A."/>
            <person name="Gasser R.B."/>
            <person name="Taylor P.W.J."/>
        </authorList>
    </citation>
    <scope>NUCLEOTIDE SEQUENCE [LARGE SCALE GENOMIC DNA]</scope>
    <source>
        <strain evidence="10">BRIP57314</strain>
    </source>
</reference>
<dbReference type="InterPro" id="IPR050703">
    <property type="entry name" value="Flavin_MAO"/>
</dbReference>
<feature type="binding site" evidence="5">
    <location>
        <begin position="89"/>
        <end position="90"/>
    </location>
    <ligand>
        <name>FAD</name>
        <dbReference type="ChEBI" id="CHEBI:57692"/>
    </ligand>
</feature>
<evidence type="ECO:0000256" key="8">
    <source>
        <dbReference type="SAM" id="SignalP"/>
    </source>
</evidence>